<gene>
    <name evidence="2" type="ORF">GCM10010492_06750</name>
</gene>
<evidence type="ECO:0000313" key="2">
    <source>
        <dbReference type="EMBL" id="GAA0211580.1"/>
    </source>
</evidence>
<name>A0ABN0T3P6_9PSEU</name>
<feature type="region of interest" description="Disordered" evidence="1">
    <location>
        <begin position="41"/>
        <end position="66"/>
    </location>
</feature>
<sequence length="130" mass="14380">MRPGAGPRVDAGVVDPVHRFRNVTVSDAHNRCSTSTCSVLRAPRPANSSFNASYSTDAHAKPQPPAAEHVDLGHLLGHQRRLALRQHEHPGHQLHRRRHRREVPEQYEHLVERGVAGVPAPARPGVHPRA</sequence>
<dbReference type="Proteomes" id="UP001500416">
    <property type="component" value="Unassembled WGS sequence"/>
</dbReference>
<evidence type="ECO:0000256" key="1">
    <source>
        <dbReference type="SAM" id="MobiDB-lite"/>
    </source>
</evidence>
<evidence type="ECO:0000313" key="3">
    <source>
        <dbReference type="Proteomes" id="UP001500416"/>
    </source>
</evidence>
<accession>A0ABN0T3P6</accession>
<proteinExistence type="predicted"/>
<dbReference type="EMBL" id="BAAABU010000001">
    <property type="protein sequence ID" value="GAA0211580.1"/>
    <property type="molecule type" value="Genomic_DNA"/>
</dbReference>
<protein>
    <submittedName>
        <fullName evidence="2">Uncharacterized protein</fullName>
    </submittedName>
</protein>
<keyword evidence="3" id="KW-1185">Reference proteome</keyword>
<reference evidence="2 3" key="1">
    <citation type="journal article" date="2019" name="Int. J. Syst. Evol. Microbiol.">
        <title>The Global Catalogue of Microorganisms (GCM) 10K type strain sequencing project: providing services to taxonomists for standard genome sequencing and annotation.</title>
        <authorList>
            <consortium name="The Broad Institute Genomics Platform"/>
            <consortium name="The Broad Institute Genome Sequencing Center for Infectious Disease"/>
            <person name="Wu L."/>
            <person name="Ma J."/>
        </authorList>
    </citation>
    <scope>NUCLEOTIDE SEQUENCE [LARGE SCALE GENOMIC DNA]</scope>
    <source>
        <strain evidence="2 3">JCM 3380</strain>
    </source>
</reference>
<comment type="caution">
    <text evidence="2">The sequence shown here is derived from an EMBL/GenBank/DDBJ whole genome shotgun (WGS) entry which is preliminary data.</text>
</comment>
<feature type="compositionally biased region" description="Polar residues" evidence="1">
    <location>
        <begin position="46"/>
        <end position="56"/>
    </location>
</feature>
<organism evidence="2 3">
    <name type="scientific">Saccharothrix mutabilis subsp. mutabilis</name>
    <dbReference type="NCBI Taxonomy" id="66855"/>
    <lineage>
        <taxon>Bacteria</taxon>
        <taxon>Bacillati</taxon>
        <taxon>Actinomycetota</taxon>
        <taxon>Actinomycetes</taxon>
        <taxon>Pseudonocardiales</taxon>
        <taxon>Pseudonocardiaceae</taxon>
        <taxon>Saccharothrix</taxon>
    </lineage>
</organism>